<proteinExistence type="inferred from homology"/>
<dbReference type="SMART" id="SM00564">
    <property type="entry name" value="PQQ"/>
    <property type="match status" value="7"/>
</dbReference>
<dbReference type="InterPro" id="IPR017687">
    <property type="entry name" value="BamB"/>
</dbReference>
<feature type="chain" id="PRO_5047395400" description="Outer membrane protein assembly factor BamB" evidence="5">
    <location>
        <begin position="23"/>
        <end position="385"/>
    </location>
</feature>
<dbReference type="NCBIfam" id="NF008351">
    <property type="entry name" value="PRK11138.1"/>
    <property type="match status" value="1"/>
</dbReference>
<organism evidence="7 8">
    <name type="scientific">Vibrio marisflavi CECT 7928</name>
    <dbReference type="NCBI Taxonomy" id="634439"/>
    <lineage>
        <taxon>Bacteria</taxon>
        <taxon>Pseudomonadati</taxon>
        <taxon>Pseudomonadota</taxon>
        <taxon>Gammaproteobacteria</taxon>
        <taxon>Vibrionales</taxon>
        <taxon>Vibrionaceae</taxon>
        <taxon>Vibrio</taxon>
    </lineage>
</organism>
<dbReference type="HAMAP" id="MF_00923">
    <property type="entry name" value="OM_assembly_BamB"/>
    <property type="match status" value="1"/>
</dbReference>
<comment type="function">
    <text evidence="4">Part of the outer membrane protein assembly complex, which is involved in assembly and insertion of beta-barrel proteins into the outer membrane.</text>
</comment>
<accession>A0ABM9A2U9</accession>
<dbReference type="InterPro" id="IPR018391">
    <property type="entry name" value="PQQ_b-propeller_rpt"/>
</dbReference>
<name>A0ABM9A2U9_9VIBR</name>
<dbReference type="SUPFAM" id="SSF50998">
    <property type="entry name" value="Quinoprotein alcohol dehydrogenase-like"/>
    <property type="match status" value="1"/>
</dbReference>
<dbReference type="Proteomes" id="UP000838748">
    <property type="component" value="Unassembled WGS sequence"/>
</dbReference>
<dbReference type="NCBIfam" id="TIGR03300">
    <property type="entry name" value="assembly_YfgL"/>
    <property type="match status" value="1"/>
</dbReference>
<dbReference type="InterPro" id="IPR002372">
    <property type="entry name" value="PQQ_rpt_dom"/>
</dbReference>
<evidence type="ECO:0000256" key="1">
    <source>
        <dbReference type="ARBA" id="ARBA00022729"/>
    </source>
</evidence>
<sequence length="385" mass="41200">MMKRLNKVLLLAVAIAALSGCASDDAIVKAPVPKVNSQFTPTTDWSASIGSGVGQFYSKLTPDYAYNKLFVASRAGLVKALDPKTGDTIWETDLENDYTARLSGGISSAYGKIYIGSEDGYVFALNADTGKVEWKSDVDGEVLATPATDSNLVFVHTSRGMLIALDQSTGKEKWTVSTDVPTLTMRGDSTPVAQGGAVFWGTSSGRLAAAIIAQGQLAWQIPIGIPQGSTEIDRLVDVDASPLILGNTLYIVGIHGNLTAIDLRSGEALWKRKYSSATNMATDGSRIFLVTEKDHVVAVDARSGTKIWSNDQLQNRLVTAPVVIGDYVVVGDAEGYLYWINRQTGDFVAEQEFSSSGIAVPPVQLPDGYVVITRNGDIKKLTLPE</sequence>
<dbReference type="Pfam" id="PF13360">
    <property type="entry name" value="PQQ_2"/>
    <property type="match status" value="1"/>
</dbReference>
<keyword evidence="2 4" id="KW-0472">Membrane</keyword>
<keyword evidence="8" id="KW-1185">Reference proteome</keyword>
<comment type="similarity">
    <text evidence="4">Belongs to the BamB family.</text>
</comment>
<evidence type="ECO:0000256" key="3">
    <source>
        <dbReference type="ARBA" id="ARBA00023237"/>
    </source>
</evidence>
<feature type="domain" description="Pyrrolo-quinoline quinone repeat" evidence="6">
    <location>
        <begin position="75"/>
        <end position="310"/>
    </location>
</feature>
<keyword evidence="4" id="KW-0564">Palmitate</keyword>
<gene>
    <name evidence="4 7" type="primary">bamB</name>
    <name evidence="7" type="ORF">VMF7928_01690</name>
</gene>
<keyword evidence="3 4" id="KW-0998">Cell outer membrane</keyword>
<comment type="subunit">
    <text evidence="4">Part of the Bam complex.</text>
</comment>
<dbReference type="EMBL" id="CAKLDM010000002">
    <property type="protein sequence ID" value="CAH0538831.1"/>
    <property type="molecule type" value="Genomic_DNA"/>
</dbReference>
<feature type="signal peptide" evidence="5">
    <location>
        <begin position="1"/>
        <end position="22"/>
    </location>
</feature>
<keyword evidence="4" id="KW-0449">Lipoprotein</keyword>
<evidence type="ECO:0000256" key="5">
    <source>
        <dbReference type="SAM" id="SignalP"/>
    </source>
</evidence>
<reference evidence="7" key="1">
    <citation type="submission" date="2021-11" db="EMBL/GenBank/DDBJ databases">
        <authorList>
            <person name="Rodrigo-Torres L."/>
            <person name="Arahal R. D."/>
            <person name="Lucena T."/>
        </authorList>
    </citation>
    <scope>NUCLEOTIDE SEQUENCE</scope>
    <source>
        <strain evidence="7">CECT 7928</strain>
    </source>
</reference>
<evidence type="ECO:0000313" key="8">
    <source>
        <dbReference type="Proteomes" id="UP000838748"/>
    </source>
</evidence>
<evidence type="ECO:0000256" key="4">
    <source>
        <dbReference type="HAMAP-Rule" id="MF_00923"/>
    </source>
</evidence>
<protein>
    <recommendedName>
        <fullName evidence="4">Outer membrane protein assembly factor BamB</fullName>
    </recommendedName>
</protein>
<dbReference type="RefSeq" id="WP_237361029.1">
    <property type="nucleotide sequence ID" value="NZ_CAKLDM010000002.1"/>
</dbReference>
<dbReference type="PANTHER" id="PTHR34512:SF30">
    <property type="entry name" value="OUTER MEMBRANE PROTEIN ASSEMBLY FACTOR BAMB"/>
    <property type="match status" value="1"/>
</dbReference>
<dbReference type="PANTHER" id="PTHR34512">
    <property type="entry name" value="CELL SURFACE PROTEIN"/>
    <property type="match status" value="1"/>
</dbReference>
<evidence type="ECO:0000313" key="7">
    <source>
        <dbReference type="EMBL" id="CAH0538831.1"/>
    </source>
</evidence>
<comment type="subcellular location">
    <subcellularLocation>
        <location evidence="4">Cell outer membrane</location>
        <topology evidence="4">Lipid-anchor</topology>
    </subcellularLocation>
</comment>
<dbReference type="PROSITE" id="PS51257">
    <property type="entry name" value="PROKAR_LIPOPROTEIN"/>
    <property type="match status" value="1"/>
</dbReference>
<comment type="caution">
    <text evidence="7">The sequence shown here is derived from an EMBL/GenBank/DDBJ whole genome shotgun (WGS) entry which is preliminary data.</text>
</comment>
<evidence type="ECO:0000256" key="2">
    <source>
        <dbReference type="ARBA" id="ARBA00023136"/>
    </source>
</evidence>
<dbReference type="InterPro" id="IPR015943">
    <property type="entry name" value="WD40/YVTN_repeat-like_dom_sf"/>
</dbReference>
<dbReference type="InterPro" id="IPR011047">
    <property type="entry name" value="Quinoprotein_ADH-like_sf"/>
</dbReference>
<keyword evidence="1 4" id="KW-0732">Signal</keyword>
<dbReference type="Gene3D" id="2.130.10.10">
    <property type="entry name" value="YVTN repeat-like/Quinoprotein amine dehydrogenase"/>
    <property type="match status" value="1"/>
</dbReference>
<evidence type="ECO:0000259" key="6">
    <source>
        <dbReference type="Pfam" id="PF13360"/>
    </source>
</evidence>